<gene>
    <name evidence="2" type="ORF">K460DRAFT_365581</name>
</gene>
<evidence type="ECO:0000313" key="3">
    <source>
        <dbReference type="Proteomes" id="UP000800039"/>
    </source>
</evidence>
<proteinExistence type="predicted"/>
<protein>
    <recommendedName>
        <fullName evidence="4">Acireductone synthase</fullName>
    </recommendedName>
</protein>
<evidence type="ECO:0000256" key="1">
    <source>
        <dbReference type="SAM" id="SignalP"/>
    </source>
</evidence>
<dbReference type="GO" id="GO:0019509">
    <property type="term" value="P:L-methionine salvage from methylthioadenosine"/>
    <property type="evidence" value="ECO:0007669"/>
    <property type="project" value="TreeGrafter"/>
</dbReference>
<evidence type="ECO:0000313" key="2">
    <source>
        <dbReference type="EMBL" id="KAF1844647.1"/>
    </source>
</evidence>
<dbReference type="GO" id="GO:0043874">
    <property type="term" value="F:acireductone synthase activity"/>
    <property type="evidence" value="ECO:0007669"/>
    <property type="project" value="TreeGrafter"/>
</dbReference>
<dbReference type="EMBL" id="ML976616">
    <property type="protein sequence ID" value="KAF1844647.1"/>
    <property type="molecule type" value="Genomic_DNA"/>
</dbReference>
<dbReference type="SUPFAM" id="SSF56784">
    <property type="entry name" value="HAD-like"/>
    <property type="match status" value="1"/>
</dbReference>
<keyword evidence="3" id="KW-1185">Reference proteome</keyword>
<dbReference type="GeneID" id="63850459"/>
<dbReference type="InterPro" id="IPR036412">
    <property type="entry name" value="HAD-like_sf"/>
</dbReference>
<dbReference type="PANTHER" id="PTHR20371:SF1">
    <property type="entry name" value="ENOLASE-PHOSPHATASE E1"/>
    <property type="match status" value="1"/>
</dbReference>
<reference evidence="2" key="1">
    <citation type="submission" date="2020-01" db="EMBL/GenBank/DDBJ databases">
        <authorList>
            <consortium name="DOE Joint Genome Institute"/>
            <person name="Haridas S."/>
            <person name="Albert R."/>
            <person name="Binder M."/>
            <person name="Bloem J."/>
            <person name="Labutti K."/>
            <person name="Salamov A."/>
            <person name="Andreopoulos B."/>
            <person name="Baker S.E."/>
            <person name="Barry K."/>
            <person name="Bills G."/>
            <person name="Bluhm B.H."/>
            <person name="Cannon C."/>
            <person name="Castanera R."/>
            <person name="Culley D.E."/>
            <person name="Daum C."/>
            <person name="Ezra D."/>
            <person name="Gonzalez J.B."/>
            <person name="Henrissat B."/>
            <person name="Kuo A."/>
            <person name="Liang C."/>
            <person name="Lipzen A."/>
            <person name="Lutzoni F."/>
            <person name="Magnuson J."/>
            <person name="Mondo S."/>
            <person name="Nolan M."/>
            <person name="Ohm R."/>
            <person name="Pangilinan J."/>
            <person name="Park H.-J."/>
            <person name="Ramirez L."/>
            <person name="Alfaro M."/>
            <person name="Sun H."/>
            <person name="Tritt A."/>
            <person name="Yoshinaga Y."/>
            <person name="Zwiers L.-H."/>
            <person name="Turgeon B.G."/>
            <person name="Goodwin S.B."/>
            <person name="Spatafora J.W."/>
            <person name="Crous P.W."/>
            <person name="Grigoriev I.V."/>
        </authorList>
    </citation>
    <scope>NUCLEOTIDE SEQUENCE</scope>
    <source>
        <strain evidence="2">CBS 394.84</strain>
    </source>
</reference>
<evidence type="ECO:0008006" key="4">
    <source>
        <dbReference type="Google" id="ProtNLM"/>
    </source>
</evidence>
<dbReference type="OrthoDB" id="272500at2759"/>
<dbReference type="Proteomes" id="UP000800039">
    <property type="component" value="Unassembled WGS sequence"/>
</dbReference>
<name>A0A9P4GFY4_9PLEO</name>
<feature type="chain" id="PRO_5040283530" description="Acireductone synthase" evidence="1">
    <location>
        <begin position="29"/>
        <end position="161"/>
    </location>
</feature>
<sequence length="161" mass="18157">MCTKLPLSTTVHRWLLVFVCCPFAPTSAEPRHTTTREGSIGLYIRKFSLHRYSPPYTQQENNAMSAASLDGERWRESDVVLLDIEGTISSISFVKDVMYPYALDSLTRLARDQWADAGFQALIAGFPEETRRSADTLVAHVEDLTRRDIKAVYLKQLQGGC</sequence>
<comment type="caution">
    <text evidence="2">The sequence shown here is derived from an EMBL/GenBank/DDBJ whole genome shotgun (WGS) entry which is preliminary data.</text>
</comment>
<keyword evidence="1" id="KW-0732">Signal</keyword>
<organism evidence="2 3">
    <name type="scientific">Cucurbitaria berberidis CBS 394.84</name>
    <dbReference type="NCBI Taxonomy" id="1168544"/>
    <lineage>
        <taxon>Eukaryota</taxon>
        <taxon>Fungi</taxon>
        <taxon>Dikarya</taxon>
        <taxon>Ascomycota</taxon>
        <taxon>Pezizomycotina</taxon>
        <taxon>Dothideomycetes</taxon>
        <taxon>Pleosporomycetidae</taxon>
        <taxon>Pleosporales</taxon>
        <taxon>Pleosporineae</taxon>
        <taxon>Cucurbitariaceae</taxon>
        <taxon>Cucurbitaria</taxon>
    </lineage>
</organism>
<accession>A0A9P4GFY4</accession>
<dbReference type="RefSeq" id="XP_040787210.1">
    <property type="nucleotide sequence ID" value="XM_040933208.1"/>
</dbReference>
<dbReference type="PANTHER" id="PTHR20371">
    <property type="entry name" value="ENOLASE-PHOSPHATASE E1"/>
    <property type="match status" value="1"/>
</dbReference>
<dbReference type="Gene3D" id="1.10.720.60">
    <property type="match status" value="1"/>
</dbReference>
<feature type="signal peptide" evidence="1">
    <location>
        <begin position="1"/>
        <end position="28"/>
    </location>
</feature>
<dbReference type="AlphaFoldDB" id="A0A9P4GFY4"/>